<dbReference type="AlphaFoldDB" id="A0A7T1TCS0"/>
<dbReference type="InterPro" id="IPR036634">
    <property type="entry name" value="PRD_sf"/>
</dbReference>
<gene>
    <name evidence="2" type="ORF">G4Z16_07910</name>
</gene>
<dbReference type="InterPro" id="IPR011608">
    <property type="entry name" value="PRD"/>
</dbReference>
<sequence>MEEKLALRIQLFRETGQVRAEVADFVEGELKGLARAGLPVSEETAGMLTSHLMMALNRLLNGESLDDPAAGEQMAAELADRPDAVGLAQQIAARAERDLGTAALPESETGYLAMHLAVLAARNPAAAVRESVRDAASAEQNGGRP</sequence>
<feature type="domain" description="PRD" evidence="1">
    <location>
        <begin position="10"/>
        <end position="126"/>
    </location>
</feature>
<keyword evidence="3" id="KW-1185">Reference proteome</keyword>
<protein>
    <submittedName>
        <fullName evidence="2">PRD domain-containing protein</fullName>
    </submittedName>
</protein>
<accession>A0A7T1TCS0</accession>
<dbReference type="EMBL" id="CP048882">
    <property type="protein sequence ID" value="QPP10504.1"/>
    <property type="molecule type" value="Genomic_DNA"/>
</dbReference>
<reference evidence="3" key="1">
    <citation type="submission" date="2020-02" db="EMBL/GenBank/DDBJ databases">
        <title>Streptomyces sp. ASO4wet.</title>
        <authorList>
            <person name="Risdian C."/>
            <person name="Landwehr W."/>
            <person name="Schupp P."/>
            <person name="Wink J."/>
        </authorList>
    </citation>
    <scope>NUCLEOTIDE SEQUENCE [LARGE SCALE GENOMIC DNA]</scope>
    <source>
        <strain evidence="3">ASO4wet</strain>
    </source>
</reference>
<name>A0A7T1TCS0_9ACTN</name>
<dbReference type="GO" id="GO:0006355">
    <property type="term" value="P:regulation of DNA-templated transcription"/>
    <property type="evidence" value="ECO:0007669"/>
    <property type="project" value="InterPro"/>
</dbReference>
<dbReference type="KEGG" id="sbat:G4Z16_07910"/>
<dbReference type="Gene3D" id="1.10.1790.10">
    <property type="entry name" value="PRD domain"/>
    <property type="match status" value="1"/>
</dbReference>
<dbReference type="Pfam" id="PF00874">
    <property type="entry name" value="PRD"/>
    <property type="match status" value="1"/>
</dbReference>
<dbReference type="RefSeq" id="WP_197354239.1">
    <property type="nucleotide sequence ID" value="NZ_CP048882.1"/>
</dbReference>
<proteinExistence type="predicted"/>
<evidence type="ECO:0000259" key="1">
    <source>
        <dbReference type="PROSITE" id="PS51372"/>
    </source>
</evidence>
<dbReference type="PROSITE" id="PS51372">
    <property type="entry name" value="PRD_2"/>
    <property type="match status" value="1"/>
</dbReference>
<evidence type="ECO:0000313" key="3">
    <source>
        <dbReference type="Proteomes" id="UP000595046"/>
    </source>
</evidence>
<dbReference type="SUPFAM" id="SSF63520">
    <property type="entry name" value="PTS-regulatory domain, PRD"/>
    <property type="match status" value="1"/>
</dbReference>
<dbReference type="Proteomes" id="UP000595046">
    <property type="component" value="Chromosome"/>
</dbReference>
<evidence type="ECO:0000313" key="2">
    <source>
        <dbReference type="EMBL" id="QPP10504.1"/>
    </source>
</evidence>
<organism evidence="2 3">
    <name type="scientific">Streptomyces bathyalis</name>
    <dbReference type="NCBI Taxonomy" id="2710756"/>
    <lineage>
        <taxon>Bacteria</taxon>
        <taxon>Bacillati</taxon>
        <taxon>Actinomycetota</taxon>
        <taxon>Actinomycetes</taxon>
        <taxon>Kitasatosporales</taxon>
        <taxon>Streptomycetaceae</taxon>
        <taxon>Streptomyces</taxon>
    </lineage>
</organism>